<organism evidence="1 2">
    <name type="scientific">Arctium lappa</name>
    <name type="common">Greater burdock</name>
    <name type="synonym">Lappa major</name>
    <dbReference type="NCBI Taxonomy" id="4217"/>
    <lineage>
        <taxon>Eukaryota</taxon>
        <taxon>Viridiplantae</taxon>
        <taxon>Streptophyta</taxon>
        <taxon>Embryophyta</taxon>
        <taxon>Tracheophyta</taxon>
        <taxon>Spermatophyta</taxon>
        <taxon>Magnoliopsida</taxon>
        <taxon>eudicotyledons</taxon>
        <taxon>Gunneridae</taxon>
        <taxon>Pentapetalae</taxon>
        <taxon>asterids</taxon>
        <taxon>campanulids</taxon>
        <taxon>Asterales</taxon>
        <taxon>Asteraceae</taxon>
        <taxon>Carduoideae</taxon>
        <taxon>Cardueae</taxon>
        <taxon>Arctiinae</taxon>
        <taxon>Arctium</taxon>
    </lineage>
</organism>
<proteinExistence type="predicted"/>
<accession>A0ACB9BD39</accession>
<reference evidence="1 2" key="2">
    <citation type="journal article" date="2022" name="Mol. Ecol. Resour.">
        <title>The genomes of chicory, endive, great burdock and yacon provide insights into Asteraceae paleo-polyploidization history and plant inulin production.</title>
        <authorList>
            <person name="Fan W."/>
            <person name="Wang S."/>
            <person name="Wang H."/>
            <person name="Wang A."/>
            <person name="Jiang F."/>
            <person name="Liu H."/>
            <person name="Zhao H."/>
            <person name="Xu D."/>
            <person name="Zhang Y."/>
        </authorList>
    </citation>
    <scope>NUCLEOTIDE SEQUENCE [LARGE SCALE GENOMIC DNA]</scope>
    <source>
        <strain evidence="2">cv. Niubang</strain>
    </source>
</reference>
<evidence type="ECO:0000313" key="2">
    <source>
        <dbReference type="Proteomes" id="UP001055879"/>
    </source>
</evidence>
<dbReference type="EMBL" id="CM042052">
    <property type="protein sequence ID" value="KAI3719478.1"/>
    <property type="molecule type" value="Genomic_DNA"/>
</dbReference>
<gene>
    <name evidence="1" type="ORF">L6452_20377</name>
</gene>
<protein>
    <submittedName>
        <fullName evidence="1">Uncharacterized protein</fullName>
    </submittedName>
</protein>
<dbReference type="Proteomes" id="UP001055879">
    <property type="component" value="Linkage Group LG06"/>
</dbReference>
<reference evidence="2" key="1">
    <citation type="journal article" date="2022" name="Mol. Ecol. Resour.">
        <title>The genomes of chicory, endive, great burdock and yacon provide insights into Asteraceae palaeo-polyploidization history and plant inulin production.</title>
        <authorList>
            <person name="Fan W."/>
            <person name="Wang S."/>
            <person name="Wang H."/>
            <person name="Wang A."/>
            <person name="Jiang F."/>
            <person name="Liu H."/>
            <person name="Zhao H."/>
            <person name="Xu D."/>
            <person name="Zhang Y."/>
        </authorList>
    </citation>
    <scope>NUCLEOTIDE SEQUENCE [LARGE SCALE GENOMIC DNA]</scope>
    <source>
        <strain evidence="2">cv. Niubang</strain>
    </source>
</reference>
<evidence type="ECO:0000313" key="1">
    <source>
        <dbReference type="EMBL" id="KAI3719478.1"/>
    </source>
</evidence>
<comment type="caution">
    <text evidence="1">The sequence shown here is derived from an EMBL/GenBank/DDBJ whole genome shotgun (WGS) entry which is preliminary data.</text>
</comment>
<sequence length="162" mass="18727">MTSTNSSTIEQTSFITKLSSGQHRLRRKTVNVSDIPTIDLTSDEELNDEQQLGDIIAGISQDYLDHGDQTVICELCHAKLWRDEALRGRRCRMKTSYSLCCLYDKVELPKEKEMAATYANLFRCKLNDSNVQFVSLNEIHVRDVLYVLKVRVHRLENERDEC</sequence>
<name>A0ACB9BD39_ARCLA</name>
<keyword evidence="2" id="KW-1185">Reference proteome</keyword>